<evidence type="ECO:0000313" key="2">
    <source>
        <dbReference type="Proteomes" id="UP000438448"/>
    </source>
</evidence>
<proteinExistence type="predicted"/>
<organism evidence="1 2">
    <name type="scientific">Nocardia macrotermitis</name>
    <dbReference type="NCBI Taxonomy" id="2585198"/>
    <lineage>
        <taxon>Bacteria</taxon>
        <taxon>Bacillati</taxon>
        <taxon>Actinomycetota</taxon>
        <taxon>Actinomycetes</taxon>
        <taxon>Mycobacteriales</taxon>
        <taxon>Nocardiaceae</taxon>
        <taxon>Nocardia</taxon>
    </lineage>
</organism>
<dbReference type="InterPro" id="IPR010581">
    <property type="entry name" value="DUF1152"/>
</dbReference>
<dbReference type="EMBL" id="WEGK01000007">
    <property type="protein sequence ID" value="MQY20700.1"/>
    <property type="molecule type" value="Genomic_DNA"/>
</dbReference>
<evidence type="ECO:0008006" key="3">
    <source>
        <dbReference type="Google" id="ProtNLM"/>
    </source>
</evidence>
<protein>
    <recommendedName>
        <fullName evidence="3">DUF1152 domain-containing protein</fullName>
    </recommendedName>
</protein>
<keyword evidence="2" id="KW-1185">Reference proteome</keyword>
<sequence length="318" mass="34303">MLTPELFTRLTDSKSVLIAGAGGGFDIYAGLPLAFTLWDTGVSVHLANLSFTDTEVMGSCGWLADSLLAAVSAGQGRQSETYFPELTLATWLSQQGYPDTVYALARTGVPRLRTAYQVLADRLQLDAIILIDGGTDMLLRGDEYMLGTPEEDAASLAAVAGLHDIPVRLATCLGFGIDSFHGVNHVHVLENIADLDRDGAYLGAFSIPSHSSESQRYKSAVEHAASATPNRPSIVNHQISAALSGQHGNMAMPGRKRVDDLFVNPLMGMYFTFDLPGLAAHNLYLPRLEDTIDLSDISARIGQHRAGLELRPPRTFPH</sequence>
<evidence type="ECO:0000313" key="1">
    <source>
        <dbReference type="EMBL" id="MQY20700.1"/>
    </source>
</evidence>
<gene>
    <name evidence="1" type="ORF">NRB20_38080</name>
</gene>
<dbReference type="RefSeq" id="WP_319945090.1">
    <property type="nucleotide sequence ID" value="NZ_WEGK01000007.1"/>
</dbReference>
<dbReference type="AlphaFoldDB" id="A0A7K0D4Q1"/>
<name>A0A7K0D4Q1_9NOCA</name>
<reference evidence="1 2" key="1">
    <citation type="submission" date="2019-10" db="EMBL/GenBank/DDBJ databases">
        <title>Nocardia macrotermitis sp. nov. and Nocardia aurantia sp. nov., isolated from the gut of fungus growing-termite Macrotermes natalensis.</title>
        <authorList>
            <person name="Benndorf R."/>
            <person name="Schwitalla J."/>
            <person name="Martin K."/>
            <person name="De Beer W."/>
            <person name="Kaster A.-K."/>
            <person name="Vollmers J."/>
            <person name="Poulsen M."/>
            <person name="Beemelmanns C."/>
        </authorList>
    </citation>
    <scope>NUCLEOTIDE SEQUENCE [LARGE SCALE GENOMIC DNA]</scope>
    <source>
        <strain evidence="1 2">RB20</strain>
    </source>
</reference>
<comment type="caution">
    <text evidence="1">The sequence shown here is derived from an EMBL/GenBank/DDBJ whole genome shotgun (WGS) entry which is preliminary data.</text>
</comment>
<dbReference type="Proteomes" id="UP000438448">
    <property type="component" value="Unassembled WGS sequence"/>
</dbReference>
<accession>A0A7K0D4Q1</accession>
<dbReference type="Pfam" id="PF06626">
    <property type="entry name" value="DUF1152"/>
    <property type="match status" value="1"/>
</dbReference>